<dbReference type="Proteomes" id="UP000321058">
    <property type="component" value="Unassembled WGS sequence"/>
</dbReference>
<dbReference type="InterPro" id="IPR013341">
    <property type="entry name" value="Mandelate_racemase_N_dom"/>
</dbReference>
<dbReference type="SFLD" id="SFLDF00555">
    <property type="entry name" value="cis-3-hydroxy-L-proline_dehydr"/>
    <property type="match status" value="1"/>
</dbReference>
<dbReference type="Gene3D" id="3.20.20.120">
    <property type="entry name" value="Enolase-like C-terminal domain"/>
    <property type="match status" value="1"/>
</dbReference>
<evidence type="ECO:0000256" key="2">
    <source>
        <dbReference type="ARBA" id="ARBA00008031"/>
    </source>
</evidence>
<dbReference type="InterPro" id="IPR054855">
    <property type="entry name" value="HProlDhtase"/>
</dbReference>
<keyword evidence="3" id="KW-0479">Metal-binding</keyword>
<dbReference type="InterPro" id="IPR013342">
    <property type="entry name" value="Mandelate_racemase_C"/>
</dbReference>
<dbReference type="GO" id="GO:0016836">
    <property type="term" value="F:hydro-lyase activity"/>
    <property type="evidence" value="ECO:0007669"/>
    <property type="project" value="InterPro"/>
</dbReference>
<dbReference type="SFLD" id="SFLDS00001">
    <property type="entry name" value="Enolase"/>
    <property type="match status" value="1"/>
</dbReference>
<organism evidence="6 7">
    <name type="scientific">Reyranella soli</name>
    <dbReference type="NCBI Taxonomy" id="1230389"/>
    <lineage>
        <taxon>Bacteria</taxon>
        <taxon>Pseudomonadati</taxon>
        <taxon>Pseudomonadota</taxon>
        <taxon>Alphaproteobacteria</taxon>
        <taxon>Hyphomicrobiales</taxon>
        <taxon>Reyranellaceae</taxon>
        <taxon>Reyranella</taxon>
    </lineage>
</organism>
<dbReference type="Gene3D" id="3.30.390.10">
    <property type="entry name" value="Enolase-like, N-terminal domain"/>
    <property type="match status" value="1"/>
</dbReference>
<evidence type="ECO:0000313" key="6">
    <source>
        <dbReference type="EMBL" id="GEP61058.1"/>
    </source>
</evidence>
<sequence length="367" mass="39226">MKITQITVHQVDLPLREGTYSWSGGQSIRLYDSTAVRIRTDAGLIGHGEVCPLGPAYLPAYANGVRTGLAELAPHLLGQDPRRLGVINRVMDQHLKGHPYVKSALDIACWDILGLSCGVPVSTLLSGCQGEAVKCYRAISQDTPERMVERVAVCRGEGHHHFQIKVGGNADLDIARIRAVASSLKPGEVLVADANTSWLPHQAARVVRAIEDIDLYLEQPCLGYGECLGIRRRTSRPFILDEIIDGPAMLLRAHADQAMDVVNIKLSKVGGLTVARQMRDFCVAMGIAMTIEDSGGSDIVTAAIAHLAHSTPEAFRFSSSDVNGCNTLSIADGGPQHRGGYIKAPTGAGLGVTPYLDVLGKAVLTIA</sequence>
<evidence type="ECO:0000313" key="7">
    <source>
        <dbReference type="Proteomes" id="UP000321058"/>
    </source>
</evidence>
<evidence type="ECO:0000256" key="3">
    <source>
        <dbReference type="ARBA" id="ARBA00022723"/>
    </source>
</evidence>
<feature type="domain" description="Mandelate racemase/muconate lactonizing enzyme C-terminal" evidence="5">
    <location>
        <begin position="144"/>
        <end position="237"/>
    </location>
</feature>
<gene>
    <name evidence="6" type="ORF">RSO01_82240</name>
</gene>
<evidence type="ECO:0000256" key="1">
    <source>
        <dbReference type="ARBA" id="ARBA00001946"/>
    </source>
</evidence>
<reference evidence="6 7" key="1">
    <citation type="submission" date="2019-07" db="EMBL/GenBank/DDBJ databases">
        <title>Whole genome shotgun sequence of Reyranella soli NBRC 108950.</title>
        <authorList>
            <person name="Hosoyama A."/>
            <person name="Uohara A."/>
            <person name="Ohji S."/>
            <person name="Ichikawa N."/>
        </authorList>
    </citation>
    <scope>NUCLEOTIDE SEQUENCE [LARGE SCALE GENOMIC DNA]</scope>
    <source>
        <strain evidence="6 7">NBRC 108950</strain>
    </source>
</reference>
<keyword evidence="4" id="KW-0460">Magnesium</keyword>
<dbReference type="FunFam" id="3.30.390.10:FF:000009">
    <property type="entry name" value="Hydrophobic dipeptide epimerase"/>
    <property type="match status" value="1"/>
</dbReference>
<dbReference type="InterPro" id="IPR029017">
    <property type="entry name" value="Enolase-like_N"/>
</dbReference>
<evidence type="ECO:0000259" key="5">
    <source>
        <dbReference type="SMART" id="SM00922"/>
    </source>
</evidence>
<dbReference type="NCBIfam" id="NF043002">
    <property type="entry name" value="HProlDhtase"/>
    <property type="match status" value="1"/>
</dbReference>
<dbReference type="SUPFAM" id="SSF54826">
    <property type="entry name" value="Enolase N-terminal domain-like"/>
    <property type="match status" value="1"/>
</dbReference>
<dbReference type="OrthoDB" id="9775913at2"/>
<dbReference type="InterPro" id="IPR034620">
    <property type="entry name" value="Cis-3-h-L-Pro_dehydratase"/>
</dbReference>
<dbReference type="EMBL" id="BKAJ01000198">
    <property type="protein sequence ID" value="GEP61058.1"/>
    <property type="molecule type" value="Genomic_DNA"/>
</dbReference>
<comment type="similarity">
    <text evidence="2">Belongs to the mandelate racemase/muconate lactonizing enzyme family.</text>
</comment>
<dbReference type="Pfam" id="PF13378">
    <property type="entry name" value="MR_MLE_C"/>
    <property type="match status" value="1"/>
</dbReference>
<accession>A0A512NQ34</accession>
<dbReference type="GO" id="GO:0046872">
    <property type="term" value="F:metal ion binding"/>
    <property type="evidence" value="ECO:0007669"/>
    <property type="project" value="UniProtKB-KW"/>
</dbReference>
<dbReference type="PANTHER" id="PTHR48080">
    <property type="entry name" value="D-GALACTONATE DEHYDRATASE-RELATED"/>
    <property type="match status" value="1"/>
</dbReference>
<dbReference type="SMART" id="SM00922">
    <property type="entry name" value="MR_MLE"/>
    <property type="match status" value="1"/>
</dbReference>
<dbReference type="Pfam" id="PF02746">
    <property type="entry name" value="MR_MLE_N"/>
    <property type="match status" value="1"/>
</dbReference>
<dbReference type="RefSeq" id="WP_147156382.1">
    <property type="nucleotide sequence ID" value="NZ_BKAJ01000198.1"/>
</dbReference>
<name>A0A512NQ34_9HYPH</name>
<dbReference type="AlphaFoldDB" id="A0A512NQ34"/>
<protein>
    <submittedName>
        <fullName evidence="6">Muconate-lactonizing protein</fullName>
    </submittedName>
</protein>
<comment type="cofactor">
    <cofactor evidence="1">
        <name>Mg(2+)</name>
        <dbReference type="ChEBI" id="CHEBI:18420"/>
    </cofactor>
</comment>
<proteinExistence type="inferred from homology"/>
<evidence type="ECO:0000256" key="4">
    <source>
        <dbReference type="ARBA" id="ARBA00022842"/>
    </source>
</evidence>
<dbReference type="SFLD" id="SFLDG00180">
    <property type="entry name" value="muconate_cycloisomerase"/>
    <property type="match status" value="1"/>
</dbReference>
<dbReference type="InterPro" id="IPR029065">
    <property type="entry name" value="Enolase_C-like"/>
</dbReference>
<dbReference type="InterPro" id="IPR036849">
    <property type="entry name" value="Enolase-like_C_sf"/>
</dbReference>
<comment type="caution">
    <text evidence="6">The sequence shown here is derived from an EMBL/GenBank/DDBJ whole genome shotgun (WGS) entry which is preliminary data.</text>
</comment>
<keyword evidence="7" id="KW-1185">Reference proteome</keyword>
<dbReference type="SUPFAM" id="SSF51604">
    <property type="entry name" value="Enolase C-terminal domain-like"/>
    <property type="match status" value="1"/>
</dbReference>
<dbReference type="InterPro" id="IPR034593">
    <property type="entry name" value="DgoD-like"/>
</dbReference>